<dbReference type="RefSeq" id="WP_344122511.1">
    <property type="nucleotide sequence ID" value="NZ_BAAAOA010000027.1"/>
</dbReference>
<feature type="compositionally biased region" description="Basic and acidic residues" evidence="1">
    <location>
        <begin position="63"/>
        <end position="72"/>
    </location>
</feature>
<reference evidence="4" key="1">
    <citation type="journal article" date="2019" name="Int. J. Syst. Evol. Microbiol.">
        <title>The Global Catalogue of Microorganisms (GCM) 10K type strain sequencing project: providing services to taxonomists for standard genome sequencing and annotation.</title>
        <authorList>
            <consortium name="The Broad Institute Genomics Platform"/>
            <consortium name="The Broad Institute Genome Sequencing Center for Infectious Disease"/>
            <person name="Wu L."/>
            <person name="Ma J."/>
        </authorList>
    </citation>
    <scope>NUCLEOTIDE SEQUENCE [LARGE SCALE GENOMIC DNA]</scope>
    <source>
        <strain evidence="4">JCM 14735</strain>
    </source>
</reference>
<dbReference type="EMBL" id="BAAAOA010000027">
    <property type="protein sequence ID" value="GAA1763004.1"/>
    <property type="molecule type" value="Genomic_DNA"/>
</dbReference>
<evidence type="ECO:0000256" key="2">
    <source>
        <dbReference type="SAM" id="Phobius"/>
    </source>
</evidence>
<feature type="transmembrane region" description="Helical" evidence="2">
    <location>
        <begin position="28"/>
        <end position="49"/>
    </location>
</feature>
<dbReference type="Proteomes" id="UP001501204">
    <property type="component" value="Unassembled WGS sequence"/>
</dbReference>
<name>A0ABP4WYI2_9MICC</name>
<accession>A0ABP4WYI2</accession>
<evidence type="ECO:0000256" key="1">
    <source>
        <dbReference type="SAM" id="MobiDB-lite"/>
    </source>
</evidence>
<evidence type="ECO:0000313" key="4">
    <source>
        <dbReference type="Proteomes" id="UP001501204"/>
    </source>
</evidence>
<keyword evidence="2" id="KW-0472">Membrane</keyword>
<keyword evidence="4" id="KW-1185">Reference proteome</keyword>
<sequence length="72" mass="7318">MDEGTGNSWWYPYPFLDPNGSAGGYGSVAIRVGVLAVAITATASVLVGISRRRPGPAGGLDLGRGDAGERSP</sequence>
<keyword evidence="2" id="KW-0812">Transmembrane</keyword>
<protein>
    <submittedName>
        <fullName evidence="3">Uncharacterized protein</fullName>
    </submittedName>
</protein>
<organism evidence="3 4">
    <name type="scientific">Kocuria aegyptia</name>
    <dbReference type="NCBI Taxonomy" id="330943"/>
    <lineage>
        <taxon>Bacteria</taxon>
        <taxon>Bacillati</taxon>
        <taxon>Actinomycetota</taxon>
        <taxon>Actinomycetes</taxon>
        <taxon>Micrococcales</taxon>
        <taxon>Micrococcaceae</taxon>
        <taxon>Kocuria</taxon>
    </lineage>
</organism>
<comment type="caution">
    <text evidence="3">The sequence shown here is derived from an EMBL/GenBank/DDBJ whole genome shotgun (WGS) entry which is preliminary data.</text>
</comment>
<proteinExistence type="predicted"/>
<evidence type="ECO:0000313" key="3">
    <source>
        <dbReference type="EMBL" id="GAA1763004.1"/>
    </source>
</evidence>
<gene>
    <name evidence="3" type="ORF">GCM10009767_22270</name>
</gene>
<keyword evidence="2" id="KW-1133">Transmembrane helix</keyword>
<feature type="region of interest" description="Disordered" evidence="1">
    <location>
        <begin position="50"/>
        <end position="72"/>
    </location>
</feature>